<gene>
    <name evidence="3" type="ORF">BD626DRAFT_501085</name>
</gene>
<feature type="region of interest" description="Disordered" evidence="1">
    <location>
        <begin position="69"/>
        <end position="102"/>
    </location>
</feature>
<feature type="non-terminal residue" evidence="3">
    <location>
        <position position="1"/>
    </location>
</feature>
<comment type="caution">
    <text evidence="3">The sequence shown here is derived from an EMBL/GenBank/DDBJ whole genome shotgun (WGS) entry which is preliminary data.</text>
</comment>
<dbReference type="AlphaFoldDB" id="A0A550C9T4"/>
<accession>A0A550C9T4</accession>
<keyword evidence="4" id="KW-1185">Reference proteome</keyword>
<protein>
    <submittedName>
        <fullName evidence="3">Uncharacterized protein</fullName>
    </submittedName>
</protein>
<feature type="chain" id="PRO_5022181431" evidence="2">
    <location>
        <begin position="24"/>
        <end position="155"/>
    </location>
</feature>
<name>A0A550C9T4_9AGAR</name>
<keyword evidence="2" id="KW-0732">Signal</keyword>
<proteinExistence type="predicted"/>
<feature type="signal peptide" evidence="2">
    <location>
        <begin position="1"/>
        <end position="23"/>
    </location>
</feature>
<organism evidence="3 4">
    <name type="scientific">Schizophyllum amplum</name>
    <dbReference type="NCBI Taxonomy" id="97359"/>
    <lineage>
        <taxon>Eukaryota</taxon>
        <taxon>Fungi</taxon>
        <taxon>Dikarya</taxon>
        <taxon>Basidiomycota</taxon>
        <taxon>Agaricomycotina</taxon>
        <taxon>Agaricomycetes</taxon>
        <taxon>Agaricomycetidae</taxon>
        <taxon>Agaricales</taxon>
        <taxon>Schizophyllaceae</taxon>
        <taxon>Schizophyllum</taxon>
    </lineage>
</organism>
<evidence type="ECO:0000313" key="4">
    <source>
        <dbReference type="Proteomes" id="UP000320762"/>
    </source>
</evidence>
<evidence type="ECO:0000313" key="3">
    <source>
        <dbReference type="EMBL" id="TRM61456.1"/>
    </source>
</evidence>
<dbReference type="Proteomes" id="UP000320762">
    <property type="component" value="Unassembled WGS sequence"/>
</dbReference>
<feature type="non-terminal residue" evidence="3">
    <location>
        <position position="155"/>
    </location>
</feature>
<sequence>ASSTPRALARICTAAAALKLLGAGPDGVPDDARGALNKMGRGMGRPPPAKTQNAMDTLQACGVKFDQGWRTRRSAGGRGGARSWRRSKRGSRRWRRGTTNGRACGNCGKQMGKWLKWSLVGPMPGLLEAQVANAEVVDKWEGDDTMWLGYERGGG</sequence>
<feature type="compositionally biased region" description="Basic residues" evidence="1">
    <location>
        <begin position="83"/>
        <end position="96"/>
    </location>
</feature>
<evidence type="ECO:0000256" key="2">
    <source>
        <dbReference type="SAM" id="SignalP"/>
    </source>
</evidence>
<dbReference type="EMBL" id="VDMD01000016">
    <property type="protein sequence ID" value="TRM61456.1"/>
    <property type="molecule type" value="Genomic_DNA"/>
</dbReference>
<evidence type="ECO:0000256" key="1">
    <source>
        <dbReference type="SAM" id="MobiDB-lite"/>
    </source>
</evidence>
<reference evidence="3 4" key="1">
    <citation type="journal article" date="2019" name="New Phytol.">
        <title>Comparative genomics reveals unique wood-decay strategies and fruiting body development in the Schizophyllaceae.</title>
        <authorList>
            <person name="Almasi E."/>
            <person name="Sahu N."/>
            <person name="Krizsan K."/>
            <person name="Balint B."/>
            <person name="Kovacs G.M."/>
            <person name="Kiss B."/>
            <person name="Cseklye J."/>
            <person name="Drula E."/>
            <person name="Henrissat B."/>
            <person name="Nagy I."/>
            <person name="Chovatia M."/>
            <person name="Adam C."/>
            <person name="LaButti K."/>
            <person name="Lipzen A."/>
            <person name="Riley R."/>
            <person name="Grigoriev I.V."/>
            <person name="Nagy L.G."/>
        </authorList>
    </citation>
    <scope>NUCLEOTIDE SEQUENCE [LARGE SCALE GENOMIC DNA]</scope>
    <source>
        <strain evidence="3 4">NL-1724</strain>
    </source>
</reference>